<evidence type="ECO:0000313" key="4">
    <source>
        <dbReference type="Proteomes" id="UP000829685"/>
    </source>
</evidence>
<dbReference type="PANTHER" id="PTHR11567">
    <property type="entry name" value="ACID PHOSPHATASE-RELATED"/>
    <property type="match status" value="1"/>
</dbReference>
<dbReference type="PANTHER" id="PTHR11567:SF110">
    <property type="entry name" value="2-PHOSPHOXYLOSE PHOSPHATASE 1"/>
    <property type="match status" value="1"/>
</dbReference>
<dbReference type="AlphaFoldDB" id="A0A9P9W844"/>
<dbReference type="InterPro" id="IPR029033">
    <property type="entry name" value="His_PPase_superfam"/>
</dbReference>
<sequence>MGIYDLEEVSGNNWARWEIDCRTGRSWWDEGYLLPQNLSDASILYVRTTEVPRVVESVQQILHGLYPSESNHTSTPWTVAMRSRADETLLPNTKSCARLAELTRAFARDAANRWNQSDDMRYLSKKLGKWMPGNKALTLDSRPTLSALMDTINATRAHGPSTRLPDEFYDERVREVIDRIVIDEQFRGYGLSRELRILGVGQLMGDIVLKMVDQVEWRMKCDTLGGTAMRSGGPPKLSLLGCHDRTIGVVLASLGCLGDSEQWPPFTSHIIFELFSKRTPGDSDLKEDKRNCLPRNANTSLTSIADQGGLSKLQGIGQRPVTKYTTNEEQTLDEYFVRVKYNDRIMTIPGCRVPGKHFDGDVSLCTLVSIPD</sequence>
<proteinExistence type="inferred from homology"/>
<comment type="caution">
    <text evidence="3">The sequence shown here is derived from an EMBL/GenBank/DDBJ whole genome shotgun (WGS) entry which is preliminary data.</text>
</comment>
<keyword evidence="2" id="KW-0378">Hydrolase</keyword>
<comment type="similarity">
    <text evidence="1">Belongs to the histidine acid phosphatase family.</text>
</comment>
<dbReference type="Gene3D" id="3.40.50.1240">
    <property type="entry name" value="Phosphoglycerate mutase-like"/>
    <property type="match status" value="1"/>
</dbReference>
<dbReference type="GO" id="GO:0016791">
    <property type="term" value="F:phosphatase activity"/>
    <property type="evidence" value="ECO:0007669"/>
    <property type="project" value="TreeGrafter"/>
</dbReference>
<dbReference type="Proteomes" id="UP000829685">
    <property type="component" value="Unassembled WGS sequence"/>
</dbReference>
<dbReference type="InterPro" id="IPR050645">
    <property type="entry name" value="Histidine_acid_phosphatase"/>
</dbReference>
<evidence type="ECO:0008006" key="5">
    <source>
        <dbReference type="Google" id="ProtNLM"/>
    </source>
</evidence>
<evidence type="ECO:0000313" key="3">
    <source>
        <dbReference type="EMBL" id="KAI1848795.1"/>
    </source>
</evidence>
<gene>
    <name evidence="3" type="ORF">JX265_013762</name>
</gene>
<dbReference type="Pfam" id="PF00328">
    <property type="entry name" value="His_Phos_2"/>
    <property type="match status" value="1"/>
</dbReference>
<protein>
    <recommendedName>
        <fullName evidence="5">Acid phosphatase</fullName>
    </recommendedName>
</protein>
<dbReference type="InterPro" id="IPR000560">
    <property type="entry name" value="His_Pase_clade-2"/>
</dbReference>
<reference evidence="3" key="1">
    <citation type="submission" date="2021-03" db="EMBL/GenBank/DDBJ databases">
        <title>Revisited historic fungal species revealed as producer of novel bioactive compounds through whole genome sequencing and comparative genomics.</title>
        <authorList>
            <person name="Vignolle G.A."/>
            <person name="Hochenegger N."/>
            <person name="Mach R.L."/>
            <person name="Mach-Aigner A.R."/>
            <person name="Javad Rahimi M."/>
            <person name="Salim K.A."/>
            <person name="Chan C.M."/>
            <person name="Lim L.B.L."/>
            <person name="Cai F."/>
            <person name="Druzhinina I.S."/>
            <person name="U'Ren J.M."/>
            <person name="Derntl C."/>
        </authorList>
    </citation>
    <scope>NUCLEOTIDE SEQUENCE</scope>
    <source>
        <strain evidence="3">TUCIM 5799</strain>
    </source>
</reference>
<name>A0A9P9W844_9PEZI</name>
<dbReference type="EMBL" id="JAFIMR010000082">
    <property type="protein sequence ID" value="KAI1848795.1"/>
    <property type="molecule type" value="Genomic_DNA"/>
</dbReference>
<accession>A0A9P9W844</accession>
<evidence type="ECO:0000256" key="2">
    <source>
        <dbReference type="ARBA" id="ARBA00022801"/>
    </source>
</evidence>
<evidence type="ECO:0000256" key="1">
    <source>
        <dbReference type="ARBA" id="ARBA00005375"/>
    </source>
</evidence>
<keyword evidence="4" id="KW-1185">Reference proteome</keyword>
<dbReference type="SUPFAM" id="SSF53254">
    <property type="entry name" value="Phosphoglycerate mutase-like"/>
    <property type="match status" value="1"/>
</dbReference>
<organism evidence="3 4">
    <name type="scientific">Neoarthrinium moseri</name>
    <dbReference type="NCBI Taxonomy" id="1658444"/>
    <lineage>
        <taxon>Eukaryota</taxon>
        <taxon>Fungi</taxon>
        <taxon>Dikarya</taxon>
        <taxon>Ascomycota</taxon>
        <taxon>Pezizomycotina</taxon>
        <taxon>Sordariomycetes</taxon>
        <taxon>Xylariomycetidae</taxon>
        <taxon>Amphisphaeriales</taxon>
        <taxon>Apiosporaceae</taxon>
        <taxon>Neoarthrinium</taxon>
    </lineage>
</organism>